<dbReference type="Gene3D" id="3.40.50.300">
    <property type="entry name" value="P-loop containing nucleotide triphosphate hydrolases"/>
    <property type="match status" value="1"/>
</dbReference>
<dbReference type="OrthoDB" id="1658288at2759"/>
<feature type="domain" description="NB-ARC" evidence="1">
    <location>
        <begin position="286"/>
        <end position="463"/>
    </location>
</feature>
<dbReference type="PANTHER" id="PTHR10622:SF11">
    <property type="entry name" value="HET-DOMAIN-CONTAINING PROTEIN"/>
    <property type="match status" value="1"/>
</dbReference>
<sequence length="1010" mass="113654">MIRLLKCLPDDDGFELASFDDELTPPYAILSHTWVEGQEVTYSELLAGSGMNKSGYRKIRFCGEQATADDLEYFWIDTCCIDKLNSVELSTAINSMFRWYQNASKCYVYLLDVSVPQHIYDAQTSRAWEPAFRQSRWFTRGWTLQELLAPATIKFFSVDGKLLGNKVSLELEIHDITGIPVSALRGQNLAEFSVSERMSWVAKRTTKWKEDKIYCLLGIFGVFLPLNYGEGEDYATQRLQDEIQKRRQRWTQTRLHDLPSTSFSVSTSILSSSLPFTRNELFVGRESQLQEIEQNLLSHNTHRRMAIHGLGGCGKSALALEFAYRAIATNTRREIFWVPAMSQESVELAFREIAVRLRIPGISDGDANLKQLMRETLSSTNSHHWLMIVDNADDTSILLESDSEDPKSTPLIDFIPHSDKGSILFTTRSRKAAIALSQTCTLSLDDMGETEARQLLMNRTTNKSLLDDAPAVNKLLEALTYLPLAIVQAAAFMNQNDISASKYVLLLQNASAEAEIFSERFEDTTRYHRTDSTVAKTWHISFEHIRRQDPLAAENLSFIACIDRTGIPQSLLPPGGSKVQHTKALGTLTGYAFLTERQQTVPGFDEERYFDMHRLVHMALSWWLEVHSQRTTWVGIAVARVKELLPFGEYDTRAVWTTYLPHAIHVVGMEGARSSPTGAVLLGYIGRCQQASGQYAAAVLACQEAWSLMKDMLGHEHPDTLISASCLGSALEGQGRYDDAAAINYQILEASERVFGREHYHTLTSVAQLGSTLLKQGKYKESEKLARRALKGRAKVLGQDHGYTINSIGQLATTLSSQRKYREAEKMERRALEAAENLFGREHPFTLSFLSALGSVLERRGKYSQAELFERQALELRERSLGQEHPATLQSVGQVGLVLAGQRRFEEAEVVVRRAVEGFEKVLGREHHYTLINLELLAFVLTKQHRIKEALLLLQRACAGYSAALGDAHPTTKGCYEDYAELKTVSRSKGPWLILNLAKLGLRRSKVVNI</sequence>
<gene>
    <name evidence="3" type="ORF">PMIN01_06129</name>
</gene>
<dbReference type="SUPFAM" id="SSF52540">
    <property type="entry name" value="P-loop containing nucleoside triphosphate hydrolases"/>
    <property type="match status" value="1"/>
</dbReference>
<dbReference type="Gene3D" id="1.25.40.10">
    <property type="entry name" value="Tetratricopeptide repeat domain"/>
    <property type="match status" value="2"/>
</dbReference>
<dbReference type="InterPro" id="IPR011990">
    <property type="entry name" value="TPR-like_helical_dom_sf"/>
</dbReference>
<evidence type="ECO:0000259" key="2">
    <source>
        <dbReference type="Pfam" id="PF06985"/>
    </source>
</evidence>
<dbReference type="InterPro" id="IPR027417">
    <property type="entry name" value="P-loop_NTPase"/>
</dbReference>
<name>A0A9P6GIW3_9PLEO</name>
<evidence type="ECO:0000259" key="1">
    <source>
        <dbReference type="Pfam" id="PF00931"/>
    </source>
</evidence>
<dbReference type="SMART" id="SM00028">
    <property type="entry name" value="TPR"/>
    <property type="match status" value="5"/>
</dbReference>
<dbReference type="SUPFAM" id="SSF48452">
    <property type="entry name" value="TPR-like"/>
    <property type="match status" value="3"/>
</dbReference>
<proteinExistence type="predicted"/>
<evidence type="ECO:0000313" key="4">
    <source>
        <dbReference type="Proteomes" id="UP000756921"/>
    </source>
</evidence>
<dbReference type="InterPro" id="IPR010730">
    <property type="entry name" value="HET"/>
</dbReference>
<dbReference type="InterPro" id="IPR002182">
    <property type="entry name" value="NB-ARC"/>
</dbReference>
<dbReference type="Proteomes" id="UP000756921">
    <property type="component" value="Unassembled WGS sequence"/>
</dbReference>
<accession>A0A9P6GIW3</accession>
<dbReference type="GO" id="GO:0043531">
    <property type="term" value="F:ADP binding"/>
    <property type="evidence" value="ECO:0007669"/>
    <property type="project" value="InterPro"/>
</dbReference>
<reference evidence="3" key="1">
    <citation type="journal article" date="2020" name="Mol. Plant Microbe Interact.">
        <title>Genome Sequence of the Biocontrol Agent Coniothyrium minitans strain Conio (IMI 134523).</title>
        <authorList>
            <person name="Patel D."/>
            <person name="Shittu T.A."/>
            <person name="Baroncelli R."/>
            <person name="Muthumeenakshi S."/>
            <person name="Osborne T.H."/>
            <person name="Janganan T.K."/>
            <person name="Sreenivasaprasad S."/>
        </authorList>
    </citation>
    <scope>NUCLEOTIDE SEQUENCE</scope>
    <source>
        <strain evidence="3">Conio</strain>
    </source>
</reference>
<feature type="domain" description="Heterokaryon incompatibility" evidence="2">
    <location>
        <begin position="27"/>
        <end position="113"/>
    </location>
</feature>
<dbReference type="AlphaFoldDB" id="A0A9P6GIW3"/>
<dbReference type="Pfam" id="PF00931">
    <property type="entry name" value="NB-ARC"/>
    <property type="match status" value="1"/>
</dbReference>
<dbReference type="Pfam" id="PF13374">
    <property type="entry name" value="TPR_10"/>
    <property type="match status" value="2"/>
</dbReference>
<dbReference type="NCBIfam" id="NF040586">
    <property type="entry name" value="FxSxx_TPR"/>
    <property type="match status" value="1"/>
</dbReference>
<dbReference type="Pfam" id="PF13424">
    <property type="entry name" value="TPR_12"/>
    <property type="match status" value="2"/>
</dbReference>
<organism evidence="3 4">
    <name type="scientific">Paraphaeosphaeria minitans</name>
    <dbReference type="NCBI Taxonomy" id="565426"/>
    <lineage>
        <taxon>Eukaryota</taxon>
        <taxon>Fungi</taxon>
        <taxon>Dikarya</taxon>
        <taxon>Ascomycota</taxon>
        <taxon>Pezizomycotina</taxon>
        <taxon>Dothideomycetes</taxon>
        <taxon>Pleosporomycetidae</taxon>
        <taxon>Pleosporales</taxon>
        <taxon>Massarineae</taxon>
        <taxon>Didymosphaeriaceae</taxon>
        <taxon>Paraphaeosphaeria</taxon>
    </lineage>
</organism>
<dbReference type="PANTHER" id="PTHR10622">
    <property type="entry name" value="HET DOMAIN-CONTAINING PROTEIN"/>
    <property type="match status" value="1"/>
</dbReference>
<keyword evidence="4" id="KW-1185">Reference proteome</keyword>
<comment type="caution">
    <text evidence="3">The sequence shown here is derived from an EMBL/GenBank/DDBJ whole genome shotgun (WGS) entry which is preliminary data.</text>
</comment>
<dbReference type="Pfam" id="PF06985">
    <property type="entry name" value="HET"/>
    <property type="match status" value="1"/>
</dbReference>
<dbReference type="EMBL" id="WJXW01000005">
    <property type="protein sequence ID" value="KAF9736214.1"/>
    <property type="molecule type" value="Genomic_DNA"/>
</dbReference>
<protein>
    <recommendedName>
        <fullName evidence="5">Kinesin light chain 1</fullName>
    </recommendedName>
</protein>
<evidence type="ECO:0008006" key="5">
    <source>
        <dbReference type="Google" id="ProtNLM"/>
    </source>
</evidence>
<dbReference type="InterPro" id="IPR019734">
    <property type="entry name" value="TPR_rpt"/>
</dbReference>
<evidence type="ECO:0000313" key="3">
    <source>
        <dbReference type="EMBL" id="KAF9736214.1"/>
    </source>
</evidence>